<evidence type="ECO:0000256" key="1">
    <source>
        <dbReference type="SAM" id="MobiDB-lite"/>
    </source>
</evidence>
<feature type="region of interest" description="Disordered" evidence="1">
    <location>
        <begin position="43"/>
        <end position="66"/>
    </location>
</feature>
<evidence type="ECO:0000313" key="2">
    <source>
        <dbReference type="EMBL" id="GMH07913.1"/>
    </source>
</evidence>
<feature type="non-terminal residue" evidence="2">
    <location>
        <position position="66"/>
    </location>
</feature>
<evidence type="ECO:0000313" key="3">
    <source>
        <dbReference type="Proteomes" id="UP001279734"/>
    </source>
</evidence>
<dbReference type="Proteomes" id="UP001279734">
    <property type="component" value="Unassembled WGS sequence"/>
</dbReference>
<comment type="caution">
    <text evidence="2">The sequence shown here is derived from an EMBL/GenBank/DDBJ whole genome shotgun (WGS) entry which is preliminary data.</text>
</comment>
<gene>
    <name evidence="2" type="ORF">Nepgr_009753</name>
</gene>
<proteinExistence type="predicted"/>
<feature type="compositionally biased region" description="Basic and acidic residues" evidence="1">
    <location>
        <begin position="53"/>
        <end position="66"/>
    </location>
</feature>
<accession>A0AAD3SB42</accession>
<protein>
    <submittedName>
        <fullName evidence="2">Uncharacterized protein</fullName>
    </submittedName>
</protein>
<keyword evidence="3" id="KW-1185">Reference proteome</keyword>
<name>A0AAD3SB42_NEPGR</name>
<sequence length="66" mass="7308">AGGPLFLSLVVCWFQYHYNATPLKLSSTIPPCPFSLQREGSTLFPSPPAGGSADREWLRSELIEDR</sequence>
<organism evidence="2 3">
    <name type="scientific">Nepenthes gracilis</name>
    <name type="common">Slender pitcher plant</name>
    <dbReference type="NCBI Taxonomy" id="150966"/>
    <lineage>
        <taxon>Eukaryota</taxon>
        <taxon>Viridiplantae</taxon>
        <taxon>Streptophyta</taxon>
        <taxon>Embryophyta</taxon>
        <taxon>Tracheophyta</taxon>
        <taxon>Spermatophyta</taxon>
        <taxon>Magnoliopsida</taxon>
        <taxon>eudicotyledons</taxon>
        <taxon>Gunneridae</taxon>
        <taxon>Pentapetalae</taxon>
        <taxon>Caryophyllales</taxon>
        <taxon>Nepenthaceae</taxon>
        <taxon>Nepenthes</taxon>
    </lineage>
</organism>
<dbReference type="EMBL" id="BSYO01000007">
    <property type="protein sequence ID" value="GMH07913.1"/>
    <property type="molecule type" value="Genomic_DNA"/>
</dbReference>
<dbReference type="AlphaFoldDB" id="A0AAD3SB42"/>
<reference evidence="2" key="1">
    <citation type="submission" date="2023-05" db="EMBL/GenBank/DDBJ databases">
        <title>Nepenthes gracilis genome sequencing.</title>
        <authorList>
            <person name="Fukushima K."/>
        </authorList>
    </citation>
    <scope>NUCLEOTIDE SEQUENCE</scope>
    <source>
        <strain evidence="2">SING2019-196</strain>
    </source>
</reference>